<dbReference type="AlphaFoldDB" id="A0A1Z3LV37"/>
<dbReference type="Gene3D" id="3.40.50.150">
    <property type="entry name" value="Vaccinia Virus protein VP39"/>
    <property type="match status" value="1"/>
</dbReference>
<gene>
    <name evidence="7" type="ORF">CD943_03530</name>
</gene>
<dbReference type="GO" id="GO:0032259">
    <property type="term" value="P:methylation"/>
    <property type="evidence" value="ECO:0007669"/>
    <property type="project" value="UniProtKB-KW"/>
</dbReference>
<keyword evidence="3 7" id="KW-0808">Transferase</keyword>
<comment type="similarity">
    <text evidence="1">Belongs to the CFA/CMAS family.</text>
</comment>
<dbReference type="Pfam" id="PF25371">
    <property type="entry name" value="DUF7884"/>
    <property type="match status" value="1"/>
</dbReference>
<dbReference type="RefSeq" id="WP_088410113.1">
    <property type="nucleotide sequence ID" value="NZ_CP021995.1"/>
</dbReference>
<dbReference type="GO" id="GO:0008610">
    <property type="term" value="P:lipid biosynthetic process"/>
    <property type="evidence" value="ECO:0007669"/>
    <property type="project" value="InterPro"/>
</dbReference>
<dbReference type="PANTHER" id="PTHR43667">
    <property type="entry name" value="CYCLOPROPANE-FATTY-ACYL-PHOSPHOLIPID SYNTHASE"/>
    <property type="match status" value="1"/>
</dbReference>
<name>A0A1Z3LV37_BREDI</name>
<evidence type="ECO:0000313" key="8">
    <source>
        <dbReference type="Proteomes" id="UP000197024"/>
    </source>
</evidence>
<dbReference type="InterPro" id="IPR050723">
    <property type="entry name" value="CFA/CMAS"/>
</dbReference>
<dbReference type="InterPro" id="IPR029063">
    <property type="entry name" value="SAM-dependent_MTases_sf"/>
</dbReference>
<evidence type="ECO:0000256" key="4">
    <source>
        <dbReference type="ARBA" id="ARBA00022691"/>
    </source>
</evidence>
<reference evidence="7 8" key="1">
    <citation type="submission" date="2017-06" db="EMBL/GenBank/DDBJ databases">
        <title>Biodegradation of gentamicin by bacterial consortia AMQD4 in synthetic medium and raw gentamicin sewage.</title>
        <authorList>
            <person name="Chang H."/>
            <person name="Feng Y."/>
            <person name="Li Z."/>
            <person name="Xue J."/>
            <person name="Cheng D."/>
        </authorList>
    </citation>
    <scope>NUCLEOTIDE SEQUENCE [LARGE SCALE GENOMIC DNA]</scope>
    <source>
        <strain evidence="7 8">BZC3</strain>
    </source>
</reference>
<dbReference type="InterPro" id="IPR057206">
    <property type="entry name" value="DUF7884"/>
</dbReference>
<reference evidence="7 8" key="2">
    <citation type="submission" date="2017-06" db="EMBL/GenBank/DDBJ databases">
        <authorList>
            <person name="Kim H.J."/>
            <person name="Triplett B.A."/>
        </authorList>
    </citation>
    <scope>NUCLEOTIDE SEQUENCE [LARGE SCALE GENOMIC DNA]</scope>
    <source>
        <strain evidence="7 8">BZC3</strain>
    </source>
</reference>
<dbReference type="Pfam" id="PF02353">
    <property type="entry name" value="CMAS"/>
    <property type="match status" value="1"/>
</dbReference>
<organism evidence="7 8">
    <name type="scientific">Brevundimonas diminuta</name>
    <name type="common">Pseudomonas diminuta</name>
    <dbReference type="NCBI Taxonomy" id="293"/>
    <lineage>
        <taxon>Bacteria</taxon>
        <taxon>Pseudomonadati</taxon>
        <taxon>Pseudomonadota</taxon>
        <taxon>Alphaproteobacteria</taxon>
        <taxon>Caulobacterales</taxon>
        <taxon>Caulobacteraceae</taxon>
        <taxon>Brevundimonas</taxon>
    </lineage>
</organism>
<proteinExistence type="inferred from homology"/>
<dbReference type="STRING" id="293.GCA_000988015_00438"/>
<keyword evidence="2 7" id="KW-0489">Methyltransferase</keyword>
<dbReference type="InterPro" id="IPR003333">
    <property type="entry name" value="CMAS"/>
</dbReference>
<protein>
    <submittedName>
        <fullName evidence="7">SAM-dependent methyltransferase</fullName>
    </submittedName>
</protein>
<dbReference type="SUPFAM" id="SSF53335">
    <property type="entry name" value="S-adenosyl-L-methionine-dependent methyltransferases"/>
    <property type="match status" value="1"/>
</dbReference>
<keyword evidence="4" id="KW-0949">S-adenosyl-L-methionine</keyword>
<dbReference type="CDD" id="cd02440">
    <property type="entry name" value="AdoMet_MTases"/>
    <property type="match status" value="1"/>
</dbReference>
<dbReference type="EMBL" id="CP021995">
    <property type="protein sequence ID" value="ASD26043.1"/>
    <property type="molecule type" value="Genomic_DNA"/>
</dbReference>
<dbReference type="GO" id="GO:0008168">
    <property type="term" value="F:methyltransferase activity"/>
    <property type="evidence" value="ECO:0007669"/>
    <property type="project" value="UniProtKB-KW"/>
</dbReference>
<sequence length="389" mass="44182">MLQALLDRTFQTRSIRVRLPDGRELTAGPGEPELTAVLSDMKTAVAIAANPDLALGEAFMDGTFRIEGGSVYDFLQLTTSQLALRPRSPKLTWMQRIRRGAEQANDRLHARSNVHHHYDLTVDFYRLFLDDDLQYSCAFFETSGASLEEAQVAKKRRLIDKLLLEPGHSALDIGAGWGGLGLSMVERGARVTGVTLSTEQHRTANERATALGVTDRADFRLQDYRDLNQTFDRIISVGMFEHVGVPNYQEYFDTVARLLDEDGVAVIHSIGRKSPPNRTQPWVRKYIFPGGYIPALSEVLPAIERAGLWVTDMEVLRLHYAETLRHWRERFLARRGEALAMYDERFCRMWEFYLAASEVAFRELGHMVFQLQLTKKQTAAPLSRDYLCG</sequence>
<evidence type="ECO:0000313" key="7">
    <source>
        <dbReference type="EMBL" id="ASD26043.1"/>
    </source>
</evidence>
<evidence type="ECO:0000256" key="2">
    <source>
        <dbReference type="ARBA" id="ARBA00022603"/>
    </source>
</evidence>
<keyword evidence="5" id="KW-0443">Lipid metabolism</keyword>
<evidence type="ECO:0000256" key="1">
    <source>
        <dbReference type="ARBA" id="ARBA00010815"/>
    </source>
</evidence>
<evidence type="ECO:0000256" key="3">
    <source>
        <dbReference type="ARBA" id="ARBA00022679"/>
    </source>
</evidence>
<evidence type="ECO:0000256" key="5">
    <source>
        <dbReference type="ARBA" id="ARBA00023098"/>
    </source>
</evidence>
<dbReference type="PIRSF" id="PIRSF003085">
    <property type="entry name" value="CMAS"/>
    <property type="match status" value="1"/>
</dbReference>
<evidence type="ECO:0000259" key="6">
    <source>
        <dbReference type="Pfam" id="PF25371"/>
    </source>
</evidence>
<dbReference type="Proteomes" id="UP000197024">
    <property type="component" value="Chromosome"/>
</dbReference>
<dbReference type="PANTHER" id="PTHR43667:SF1">
    <property type="entry name" value="CYCLOPROPANE-FATTY-ACYL-PHOSPHOLIPID SYNTHASE"/>
    <property type="match status" value="1"/>
</dbReference>
<feature type="domain" description="DUF7884" evidence="6">
    <location>
        <begin position="2"/>
        <end position="72"/>
    </location>
</feature>
<accession>A0A1Z3LV37</accession>